<evidence type="ECO:0000313" key="3">
    <source>
        <dbReference type="WBParaSite" id="HPLM_0000411401-mRNA-1"/>
    </source>
</evidence>
<reference evidence="3" key="1">
    <citation type="submission" date="2017-02" db="UniProtKB">
        <authorList>
            <consortium name="WormBaseParasite"/>
        </authorList>
    </citation>
    <scope>IDENTIFICATION</scope>
</reference>
<reference evidence="1 2" key="2">
    <citation type="submission" date="2018-11" db="EMBL/GenBank/DDBJ databases">
        <authorList>
            <consortium name="Pathogen Informatics"/>
        </authorList>
    </citation>
    <scope>NUCLEOTIDE SEQUENCE [LARGE SCALE GENOMIC DNA]</scope>
    <source>
        <strain evidence="1 2">MHpl1</strain>
    </source>
</reference>
<name>A0A0N4W2X5_HAEPC</name>
<protein>
    <submittedName>
        <fullName evidence="3">Secreted protein</fullName>
    </submittedName>
</protein>
<sequence length="67" mass="8320">MNNFRIMIPLLLILRRNQCPSKVTDPFIRSEKPSFMWRNSRMISVMRMFYRNFPSIYRCRETYCCIF</sequence>
<evidence type="ECO:0000313" key="1">
    <source>
        <dbReference type="EMBL" id="VDO22414.1"/>
    </source>
</evidence>
<organism evidence="3">
    <name type="scientific">Haemonchus placei</name>
    <name type="common">Barber's pole worm</name>
    <dbReference type="NCBI Taxonomy" id="6290"/>
    <lineage>
        <taxon>Eukaryota</taxon>
        <taxon>Metazoa</taxon>
        <taxon>Ecdysozoa</taxon>
        <taxon>Nematoda</taxon>
        <taxon>Chromadorea</taxon>
        <taxon>Rhabditida</taxon>
        <taxon>Rhabditina</taxon>
        <taxon>Rhabditomorpha</taxon>
        <taxon>Strongyloidea</taxon>
        <taxon>Trichostrongylidae</taxon>
        <taxon>Haemonchus</taxon>
    </lineage>
</organism>
<dbReference type="WBParaSite" id="HPLM_0000411401-mRNA-1">
    <property type="protein sequence ID" value="HPLM_0000411401-mRNA-1"/>
    <property type="gene ID" value="HPLM_0000411401"/>
</dbReference>
<keyword evidence="2" id="KW-1185">Reference proteome</keyword>
<accession>A0A0N4W2X5</accession>
<gene>
    <name evidence="1" type="ORF">HPLM_LOCUS4106</name>
</gene>
<dbReference type="AlphaFoldDB" id="A0A0N4W2X5"/>
<proteinExistence type="predicted"/>
<dbReference type="EMBL" id="UZAF01016174">
    <property type="protein sequence ID" value="VDO22414.1"/>
    <property type="molecule type" value="Genomic_DNA"/>
</dbReference>
<evidence type="ECO:0000313" key="2">
    <source>
        <dbReference type="Proteomes" id="UP000268014"/>
    </source>
</evidence>
<dbReference type="Proteomes" id="UP000268014">
    <property type="component" value="Unassembled WGS sequence"/>
</dbReference>